<dbReference type="InterPro" id="IPR056466">
    <property type="entry name" value="Spectrin_DBS"/>
</dbReference>
<organism evidence="9 10">
    <name type="scientific">Folsomia candida</name>
    <name type="common">Springtail</name>
    <dbReference type="NCBI Taxonomy" id="158441"/>
    <lineage>
        <taxon>Eukaryota</taxon>
        <taxon>Metazoa</taxon>
        <taxon>Ecdysozoa</taxon>
        <taxon>Arthropoda</taxon>
        <taxon>Hexapoda</taxon>
        <taxon>Collembola</taxon>
        <taxon>Entomobryomorpha</taxon>
        <taxon>Isotomoidea</taxon>
        <taxon>Isotomidae</taxon>
        <taxon>Proisotominae</taxon>
        <taxon>Folsomia</taxon>
    </lineage>
</organism>
<dbReference type="SMART" id="SM00325">
    <property type="entry name" value="RhoGEF"/>
    <property type="match status" value="1"/>
</dbReference>
<keyword evidence="10" id="KW-1185">Reference proteome</keyword>
<dbReference type="InterPro" id="IPR001849">
    <property type="entry name" value="PH_domain"/>
</dbReference>
<dbReference type="Gene3D" id="2.30.30.40">
    <property type="entry name" value="SH3 Domains"/>
    <property type="match status" value="1"/>
</dbReference>
<feature type="region of interest" description="Disordered" evidence="5">
    <location>
        <begin position="1559"/>
        <end position="1582"/>
    </location>
</feature>
<dbReference type="SMART" id="SM00233">
    <property type="entry name" value="PH"/>
    <property type="match status" value="1"/>
</dbReference>
<evidence type="ECO:0000259" key="6">
    <source>
        <dbReference type="PROSITE" id="PS50002"/>
    </source>
</evidence>
<dbReference type="InterPro" id="IPR051336">
    <property type="entry name" value="RhoGEF_Guanine_NuclExch_SF"/>
</dbReference>
<gene>
    <name evidence="9" type="ORF">Fcan01_24810</name>
</gene>
<feature type="compositionally biased region" description="Polar residues" evidence="5">
    <location>
        <begin position="85"/>
        <end position="108"/>
    </location>
</feature>
<evidence type="ECO:0000259" key="8">
    <source>
        <dbReference type="PROSITE" id="PS50010"/>
    </source>
</evidence>
<dbReference type="SUPFAM" id="SSF52087">
    <property type="entry name" value="CRAL/TRIO domain"/>
    <property type="match status" value="1"/>
</dbReference>
<protein>
    <submittedName>
        <fullName evidence="9">Guanine nucleotide exchange factor DBS</fullName>
    </submittedName>
</protein>
<feature type="compositionally biased region" description="Low complexity" evidence="5">
    <location>
        <begin position="370"/>
        <end position="379"/>
    </location>
</feature>
<feature type="domain" description="SH3" evidence="6">
    <location>
        <begin position="1600"/>
        <end position="1667"/>
    </location>
</feature>
<evidence type="ECO:0000256" key="1">
    <source>
        <dbReference type="ARBA" id="ARBA00022443"/>
    </source>
</evidence>
<feature type="domain" description="PH" evidence="7">
    <location>
        <begin position="1352"/>
        <end position="1463"/>
    </location>
</feature>
<dbReference type="InterPro" id="IPR036028">
    <property type="entry name" value="SH3-like_dom_sf"/>
</dbReference>
<dbReference type="PROSITE" id="PS00741">
    <property type="entry name" value="DH_1"/>
    <property type="match status" value="1"/>
</dbReference>
<dbReference type="Gene3D" id="2.30.29.30">
    <property type="entry name" value="Pleckstrin-homology domain (PH domain)/Phosphotyrosine-binding domain (PTB)"/>
    <property type="match status" value="1"/>
</dbReference>
<feature type="compositionally biased region" description="Low complexity" evidence="5">
    <location>
        <begin position="1718"/>
        <end position="1733"/>
    </location>
</feature>
<sequence>MANLFPHHQQQHQQQQSSSVVEEEENCSHKPILLSDGLTENIKTKQNHEDSTISGCAISSNEPATAGIGRSPVFQDIGHGKLYNSPRTGQQSATFGNNNSGRTSNFQFHQIPLPHNKNSGRNRGNVSSFLGGGGGGRSQENSSNTTFLERFRSQTNICESANSGQKLTRNGSSFSMTTTTSPIDVFPPPPVSPCSVKSNQNFGPHRGNGNGFRGVSYPSTTSSSSAHSYRENSAPPKPKKWFSFTNLLNKQNLSSLLNIPKSRLSVSSTLNSVFVGGGNSPSPSGSESGGSNVFFGLSFGSFDKGGGFQPSNNSTSSSSHQNQQQQQHLQSPTHSGSGGISTGNDFSTGQNQVIFRRKSGGGGGARSERSSASTSSSVGPISKHYSSGNASYDSDRSSGGGYYTVNSGGCGGGPPSSSSGSNRLSCGEFFTGTPNSPIFSGTERDPEFHQWHQHHNLRDGGGGQSMSGFSSRNADYSSRDFYHFHKSLGRSLPTLLESMESGIASQSSSENGGGGGGPSSSHYSVDSVMDLMHQEFALLTGAKSLDDHYILTFPDRGNFHLLGDEDYRRLMIYLTAVPPMHDSESGFVIIVDRRNDKWNSVKTTLVRISNYFPGLIHRVFVLRPVGIFQKALSEISSKLFRTENLRFRLTVCNSMADLFVFVDPSQLTLDLGGLISYDKVKWVQQRVEVEAFHHALQSLSRDLKGFTEVFHDLEYPNNVGSTEVLISDKHSEFQRLRSDLTQAVDHGEHLLFRIKDMCNTPEPDNGMGSSNARKNGGGDIVKNHKGKLGQRSVNSSSVQLINVISVERYIIQIEETARLFEEFWIKEKTSLEQCLQLRRFEHDFREMQATFDIGMKRLEELGEVGESLSATEFLIRDTSEFEASSRDDVSRAQELERIGREIVASNQSAVDSVEPKCYELSRIIAQFQIILEDKMTKQKEWREIQAVIEKANQLCNEGMDLMTCQISDQLTGGEDSTDCRDGGSSCGSALISKIDDFLERIRTMREELSCFKTTPTSPTTSQSKPLVKQVLKRVEDVEVMCIKRKSVIVQQLSKLTKTRRSSGSSFASTPSSGSQTSCYLNNLELKSAKSTSQLDSGMAEDHYSSPTSLRSGSSTLSLDGSSGGYGNNSKHASNRPDGDWELKKIKRGHVLNELLQTERSYVEEIGEILAEYRDQISNPEARSLLPAQLQPIITPTKLQRRNPSVAVLFCNLDEIHAFHAKSFLPDLSNCVESIELVGLCFIQRHSDFLSMYSQYCQLLPASEILRKDIGENHPWFVACRNRLGHKLPLGAYLLKPVQRITKYHLLLKDLIKSSEGCEGYAELLEALECMLVVLRCVNDGMHQLGITGYPGKLIEEGYLLLQGSFLLWTDNKKDRLRLKGHQRHLFLYQRSVLICKKVPKSSLYEFRNKLSLSEVGLTEALKGSGASKKFEIWINGRQKVYLLQAESAETKDIWVREIKKLLLEQLESIRATKSQTIAACAAGMSSSQSLGVSNLQPLAAARRQKMMSGKGITVNGWRTTNIGHRPLRQVSSWDNPDVVPRPKSRISNECDIDEDLWSCSEMSNSDDDDNSTATPPSRPLSIGDESAVAMNVYGVGENVENSPRYVVLADYGPMGPAEVLLKEGDIVSLVKVGCGGWWFVKILHSTASAIGPMEGWAPAAYLEKFNSPGITKRKTGSVTDISGGNVLSVSSKPNQIMMKNKDSNQQGIGGRSASIPTGGSSSSRLCSTSSTSRQKLSQSTEDILSALR</sequence>
<dbReference type="InterPro" id="IPR011993">
    <property type="entry name" value="PH-like_dom_sf"/>
</dbReference>
<feature type="compositionally biased region" description="Polar residues" evidence="5">
    <location>
        <begin position="116"/>
        <end position="128"/>
    </location>
</feature>
<dbReference type="Proteomes" id="UP000198287">
    <property type="component" value="Unassembled WGS sequence"/>
</dbReference>
<dbReference type="Pfam" id="PF00621">
    <property type="entry name" value="RhoGEF"/>
    <property type="match status" value="1"/>
</dbReference>
<dbReference type="PROSITE" id="PS50010">
    <property type="entry name" value="DH_2"/>
    <property type="match status" value="1"/>
</dbReference>
<dbReference type="CDD" id="cd00160">
    <property type="entry name" value="RhoGEF"/>
    <property type="match status" value="1"/>
</dbReference>
<feature type="region of interest" description="Disordered" evidence="5">
    <location>
        <begin position="501"/>
        <end position="521"/>
    </location>
</feature>
<evidence type="ECO:0000313" key="9">
    <source>
        <dbReference type="EMBL" id="OXA40415.1"/>
    </source>
</evidence>
<dbReference type="InterPro" id="IPR035899">
    <property type="entry name" value="DBL_dom_sf"/>
</dbReference>
<dbReference type="SUPFAM" id="SSF46966">
    <property type="entry name" value="Spectrin repeat"/>
    <property type="match status" value="1"/>
</dbReference>
<evidence type="ECO:0000313" key="10">
    <source>
        <dbReference type="Proteomes" id="UP000198287"/>
    </source>
</evidence>
<comment type="caution">
    <text evidence="9">The sequence shown here is derived from an EMBL/GenBank/DDBJ whole genome shotgun (WGS) entry which is preliminary data.</text>
</comment>
<dbReference type="PROSITE" id="PS50002">
    <property type="entry name" value="SH3"/>
    <property type="match status" value="1"/>
</dbReference>
<dbReference type="SUPFAM" id="SSF50044">
    <property type="entry name" value="SH3-domain"/>
    <property type="match status" value="1"/>
</dbReference>
<dbReference type="InterPro" id="IPR001331">
    <property type="entry name" value="GDS_CDC24_CS"/>
</dbReference>
<dbReference type="Gene3D" id="1.20.58.60">
    <property type="match status" value="1"/>
</dbReference>
<dbReference type="SMART" id="SM00326">
    <property type="entry name" value="SH3"/>
    <property type="match status" value="1"/>
</dbReference>
<evidence type="ECO:0000256" key="5">
    <source>
        <dbReference type="SAM" id="MobiDB-lite"/>
    </source>
</evidence>
<dbReference type="Pfam" id="PF22697">
    <property type="entry name" value="SOS1_NGEF_PH"/>
    <property type="match status" value="1"/>
</dbReference>
<dbReference type="GO" id="GO:0005737">
    <property type="term" value="C:cytoplasm"/>
    <property type="evidence" value="ECO:0007669"/>
    <property type="project" value="TreeGrafter"/>
</dbReference>
<feature type="region of interest" description="Disordered" evidence="5">
    <location>
        <begin position="182"/>
        <end position="236"/>
    </location>
</feature>
<dbReference type="Gene3D" id="3.40.525.10">
    <property type="entry name" value="CRAL-TRIO lipid binding domain"/>
    <property type="match status" value="1"/>
</dbReference>
<dbReference type="OrthoDB" id="10004999at2759"/>
<feature type="compositionally biased region" description="Low complexity" evidence="5">
    <location>
        <begin position="309"/>
        <end position="335"/>
    </location>
</feature>
<dbReference type="Gene3D" id="1.20.900.10">
    <property type="entry name" value="Dbl homology (DH) domain"/>
    <property type="match status" value="1"/>
</dbReference>
<reference evidence="9 10" key="1">
    <citation type="submission" date="2015-12" db="EMBL/GenBank/DDBJ databases">
        <title>The genome of Folsomia candida.</title>
        <authorList>
            <person name="Faddeeva A."/>
            <person name="Derks M.F."/>
            <person name="Anvar Y."/>
            <person name="Smit S."/>
            <person name="Van Straalen N."/>
            <person name="Roelofs D."/>
        </authorList>
    </citation>
    <scope>NUCLEOTIDE SEQUENCE [LARGE SCALE GENOMIC DNA]</scope>
    <source>
        <strain evidence="9 10">VU population</strain>
        <tissue evidence="9">Whole body</tissue>
    </source>
</reference>
<dbReference type="InterPro" id="IPR036865">
    <property type="entry name" value="CRAL-TRIO_dom_sf"/>
</dbReference>
<feature type="region of interest" description="Disordered" evidence="5">
    <location>
        <begin position="1694"/>
        <end position="1748"/>
    </location>
</feature>
<keyword evidence="2" id="KW-0344">Guanine-nucleotide releasing factor</keyword>
<evidence type="ECO:0000256" key="2">
    <source>
        <dbReference type="ARBA" id="ARBA00022658"/>
    </source>
</evidence>
<dbReference type="CDD" id="cd11856">
    <property type="entry name" value="SH3_p47phox_like"/>
    <property type="match status" value="1"/>
</dbReference>
<feature type="compositionally biased region" description="Low complexity" evidence="5">
    <location>
        <begin position="216"/>
        <end position="227"/>
    </location>
</feature>
<feature type="compositionally biased region" description="Low complexity" evidence="5">
    <location>
        <begin position="1104"/>
        <end position="1120"/>
    </location>
</feature>
<dbReference type="Pfam" id="PF13716">
    <property type="entry name" value="CRAL_TRIO_2"/>
    <property type="match status" value="1"/>
</dbReference>
<dbReference type="GO" id="GO:0035556">
    <property type="term" value="P:intracellular signal transduction"/>
    <property type="evidence" value="ECO:0007669"/>
    <property type="project" value="InterPro"/>
</dbReference>
<dbReference type="InterPro" id="IPR055251">
    <property type="entry name" value="SOS1_NGEF_PH"/>
</dbReference>
<dbReference type="SUPFAM" id="SSF48065">
    <property type="entry name" value="DBL homology domain (DH-domain)"/>
    <property type="match status" value="1"/>
</dbReference>
<feature type="region of interest" description="Disordered" evidence="5">
    <location>
        <begin position="81"/>
        <end position="144"/>
    </location>
</feature>
<dbReference type="SUPFAM" id="SSF50729">
    <property type="entry name" value="PH domain-like"/>
    <property type="match status" value="1"/>
</dbReference>
<feature type="region of interest" description="Disordered" evidence="5">
    <location>
        <begin position="1"/>
        <end position="27"/>
    </location>
</feature>
<dbReference type="InterPro" id="IPR000219">
    <property type="entry name" value="DH_dom"/>
</dbReference>
<evidence type="ECO:0000259" key="7">
    <source>
        <dbReference type="PROSITE" id="PS50003"/>
    </source>
</evidence>
<evidence type="ECO:0000256" key="3">
    <source>
        <dbReference type="ARBA" id="ARBA00049987"/>
    </source>
</evidence>
<dbReference type="EMBL" id="LNIX01000033">
    <property type="protein sequence ID" value="OXA40415.1"/>
    <property type="molecule type" value="Genomic_DNA"/>
</dbReference>
<dbReference type="CDD" id="cd00170">
    <property type="entry name" value="SEC14"/>
    <property type="match status" value="1"/>
</dbReference>
<comment type="similarity">
    <text evidence="3">Belongs to the MCF2 family.</text>
</comment>
<dbReference type="InterPro" id="IPR001251">
    <property type="entry name" value="CRAL-TRIO_dom"/>
</dbReference>
<keyword evidence="1 4" id="KW-0728">SH3 domain</keyword>
<dbReference type="InterPro" id="IPR001452">
    <property type="entry name" value="SH3_domain"/>
</dbReference>
<feature type="domain" description="DH" evidence="8">
    <location>
        <begin position="1146"/>
        <end position="1340"/>
    </location>
</feature>
<proteinExistence type="inferred from homology"/>
<dbReference type="STRING" id="158441.A0A226D4C3"/>
<evidence type="ECO:0000256" key="4">
    <source>
        <dbReference type="PROSITE-ProRule" id="PRU00192"/>
    </source>
</evidence>
<feature type="region of interest" description="Disordered" evidence="5">
    <location>
        <begin position="1091"/>
        <end position="1139"/>
    </location>
</feature>
<dbReference type="PANTHER" id="PTHR22826">
    <property type="entry name" value="RHO GUANINE EXCHANGE FACTOR-RELATED"/>
    <property type="match status" value="1"/>
</dbReference>
<dbReference type="Pfam" id="PF23289">
    <property type="entry name" value="Spectrin_5"/>
    <property type="match status" value="1"/>
</dbReference>
<accession>A0A226D4C3</accession>
<feature type="compositionally biased region" description="Polar residues" evidence="5">
    <location>
        <begin position="342"/>
        <end position="353"/>
    </location>
</feature>
<feature type="region of interest" description="Disordered" evidence="5">
    <location>
        <begin position="435"/>
        <end position="471"/>
    </location>
</feature>
<dbReference type="PANTHER" id="PTHR22826:SF211">
    <property type="entry name" value="LD43457P"/>
    <property type="match status" value="1"/>
</dbReference>
<feature type="region of interest" description="Disordered" evidence="5">
    <location>
        <begin position="306"/>
        <end position="398"/>
    </location>
</feature>
<name>A0A226D4C3_FOLCA</name>
<feature type="compositionally biased region" description="Low complexity" evidence="5">
    <location>
        <begin position="7"/>
        <end position="19"/>
    </location>
</feature>
<dbReference type="GO" id="GO:0005085">
    <property type="term" value="F:guanyl-nucleotide exchange factor activity"/>
    <property type="evidence" value="ECO:0007669"/>
    <property type="project" value="UniProtKB-KW"/>
</dbReference>
<dbReference type="PROSITE" id="PS50003">
    <property type="entry name" value="PH_DOMAIN"/>
    <property type="match status" value="1"/>
</dbReference>